<feature type="transmembrane region" description="Helical" evidence="7">
    <location>
        <begin position="438"/>
        <end position="460"/>
    </location>
</feature>
<evidence type="ECO:0000256" key="2">
    <source>
        <dbReference type="ARBA" id="ARBA00005982"/>
    </source>
</evidence>
<feature type="transmembrane region" description="Helical" evidence="7">
    <location>
        <begin position="93"/>
        <end position="113"/>
    </location>
</feature>
<feature type="transmembrane region" description="Helical" evidence="7">
    <location>
        <begin position="317"/>
        <end position="335"/>
    </location>
</feature>
<keyword evidence="5 7" id="KW-1133">Transmembrane helix</keyword>
<dbReference type="Proteomes" id="UP001595740">
    <property type="component" value="Unassembled WGS sequence"/>
</dbReference>
<comment type="caution">
    <text evidence="8">The sequence shown here is derived from an EMBL/GenBank/DDBJ whole genome shotgun (WGS) entry which is preliminary data.</text>
</comment>
<evidence type="ECO:0000256" key="3">
    <source>
        <dbReference type="ARBA" id="ARBA00022692"/>
    </source>
</evidence>
<name>A0ABV7RUZ1_9GAMM</name>
<dbReference type="RefSeq" id="WP_386759508.1">
    <property type="nucleotide sequence ID" value="NZ_JBHRXK010000005.1"/>
</dbReference>
<feature type="transmembrane region" description="Helical" evidence="7">
    <location>
        <begin position="274"/>
        <end position="296"/>
    </location>
</feature>
<evidence type="ECO:0000256" key="4">
    <source>
        <dbReference type="ARBA" id="ARBA00022856"/>
    </source>
</evidence>
<feature type="transmembrane region" description="Helical" evidence="7">
    <location>
        <begin position="472"/>
        <end position="491"/>
    </location>
</feature>
<evidence type="ECO:0000256" key="7">
    <source>
        <dbReference type="SAM" id="Phobius"/>
    </source>
</evidence>
<protein>
    <submittedName>
        <fullName evidence="8">Oligopeptide:H+ symporter</fullName>
    </submittedName>
</protein>
<proteinExistence type="inferred from homology"/>
<keyword evidence="4" id="KW-0653">Protein transport</keyword>
<keyword evidence="4" id="KW-0813">Transport</keyword>
<feature type="transmembrane region" description="Helical" evidence="7">
    <location>
        <begin position="186"/>
        <end position="206"/>
    </location>
</feature>
<feature type="transmembrane region" description="Helical" evidence="7">
    <location>
        <begin position="119"/>
        <end position="139"/>
    </location>
</feature>
<keyword evidence="3 7" id="KW-0812">Transmembrane</keyword>
<feature type="transmembrane region" description="Helical" evidence="7">
    <location>
        <begin position="404"/>
        <end position="426"/>
    </location>
</feature>
<reference evidence="9" key="1">
    <citation type="journal article" date="2019" name="Int. J. Syst. Evol. Microbiol.">
        <title>The Global Catalogue of Microorganisms (GCM) 10K type strain sequencing project: providing services to taxonomists for standard genome sequencing and annotation.</title>
        <authorList>
            <consortium name="The Broad Institute Genomics Platform"/>
            <consortium name="The Broad Institute Genome Sequencing Center for Infectious Disease"/>
            <person name="Wu L."/>
            <person name="Ma J."/>
        </authorList>
    </citation>
    <scope>NUCLEOTIDE SEQUENCE [LARGE SCALE GENOMIC DNA]</scope>
    <source>
        <strain evidence="9">KCTC 42875</strain>
    </source>
</reference>
<dbReference type="NCBIfam" id="TIGR00924">
    <property type="entry name" value="yjdL_sub1_fam"/>
    <property type="match status" value="1"/>
</dbReference>
<dbReference type="Pfam" id="PF00854">
    <property type="entry name" value="PTR2"/>
    <property type="match status" value="1"/>
</dbReference>
<dbReference type="PANTHER" id="PTHR11654">
    <property type="entry name" value="OLIGOPEPTIDE TRANSPORTER-RELATED"/>
    <property type="match status" value="1"/>
</dbReference>
<dbReference type="InterPro" id="IPR000109">
    <property type="entry name" value="POT_fam"/>
</dbReference>
<dbReference type="PROSITE" id="PS01022">
    <property type="entry name" value="PTR2_1"/>
    <property type="match status" value="1"/>
</dbReference>
<dbReference type="InterPro" id="IPR005279">
    <property type="entry name" value="Dipep/tripep_permease"/>
</dbReference>
<dbReference type="EMBL" id="JBHRXK010000005">
    <property type="protein sequence ID" value="MFC3551741.1"/>
    <property type="molecule type" value="Genomic_DNA"/>
</dbReference>
<dbReference type="SUPFAM" id="SSF103473">
    <property type="entry name" value="MFS general substrate transporter"/>
    <property type="match status" value="1"/>
</dbReference>
<dbReference type="Gene3D" id="1.20.1250.20">
    <property type="entry name" value="MFS general substrate transporter like domains"/>
    <property type="match status" value="1"/>
</dbReference>
<feature type="transmembrane region" description="Helical" evidence="7">
    <location>
        <begin position="160"/>
        <end position="180"/>
    </location>
</feature>
<sequence>MTTQTAALPAEAQGKLPRQIPYIIGNEACERFSFYGMRNILVPFLISSMLLAYLPEGAQRDTAAKDVFHTFVIGVYFFPLLGGWLADRYFGKYNTILWFSLIYCAGHACLALFESHATGFYTGLFLIALGSGGIKPLVVSFCGDQFDQSNKDKAKVVFDAFYWIINFGSFFASLLAPLFLRHFGPAVAFGIPGVLMLIATIIFWLGRRNYVNVPPSGSDPHAFFEVVKTALRTQVQEQGRPGLAVAVAGLAIAVGSLLLWSLHAIGLLSWWPESFGFVITACLALGVVIALGGIGTSMQLERARGAHPDAAVDGVRAVLRILIVFALVTPFWSLFDQKASTWIIQGREMVIPHDVSWWPSFLIQDAAQMQALNPMLVMLLIPFNNLVLYPALRRLGYQPTALRRMGWGIAISGVSWIVAGALQLWIDDGTQVSLAWQTLPYALLTFGEVLVSATALEFAYSQAPQAMKGVIMAFWYLTSTFGSLWVLLTNASVRNEAVVSHIASTGLSENAFLMFFFAGFAFLAAAAFALYARTYPMQDNYRTA</sequence>
<evidence type="ECO:0000313" key="8">
    <source>
        <dbReference type="EMBL" id="MFC3551741.1"/>
    </source>
</evidence>
<accession>A0ABV7RUZ1</accession>
<feature type="transmembrane region" description="Helical" evidence="7">
    <location>
        <begin position="511"/>
        <end position="532"/>
    </location>
</feature>
<feature type="transmembrane region" description="Helical" evidence="7">
    <location>
        <begin position="40"/>
        <end position="55"/>
    </location>
</feature>
<keyword evidence="9" id="KW-1185">Reference proteome</keyword>
<feature type="transmembrane region" description="Helical" evidence="7">
    <location>
        <begin position="242"/>
        <end position="262"/>
    </location>
</feature>
<feature type="transmembrane region" description="Helical" evidence="7">
    <location>
        <begin position="67"/>
        <end position="86"/>
    </location>
</feature>
<comment type="similarity">
    <text evidence="2">Belongs to the major facilitator superfamily. Proton-dependent oligopeptide transporter (POT/PTR) (TC 2.A.17) family.</text>
</comment>
<gene>
    <name evidence="8" type="ORF">ACFOLC_12050</name>
</gene>
<keyword evidence="6 7" id="KW-0472">Membrane</keyword>
<evidence type="ECO:0000313" key="9">
    <source>
        <dbReference type="Proteomes" id="UP001595740"/>
    </source>
</evidence>
<feature type="transmembrane region" description="Helical" evidence="7">
    <location>
        <begin position="371"/>
        <end position="392"/>
    </location>
</feature>
<keyword evidence="4" id="KW-0571">Peptide transport</keyword>
<evidence type="ECO:0000256" key="6">
    <source>
        <dbReference type="ARBA" id="ARBA00023136"/>
    </source>
</evidence>
<dbReference type="InterPro" id="IPR036259">
    <property type="entry name" value="MFS_trans_sf"/>
</dbReference>
<dbReference type="InterPro" id="IPR018456">
    <property type="entry name" value="PTR2_symporter_CS"/>
</dbReference>
<comment type="subcellular location">
    <subcellularLocation>
        <location evidence="1">Membrane</location>
        <topology evidence="1">Multi-pass membrane protein</topology>
    </subcellularLocation>
</comment>
<evidence type="ECO:0000256" key="1">
    <source>
        <dbReference type="ARBA" id="ARBA00004141"/>
    </source>
</evidence>
<evidence type="ECO:0000256" key="5">
    <source>
        <dbReference type="ARBA" id="ARBA00022989"/>
    </source>
</evidence>
<organism evidence="8 9">
    <name type="scientific">Lysobacter cavernae</name>
    <dbReference type="NCBI Taxonomy" id="1685901"/>
    <lineage>
        <taxon>Bacteria</taxon>
        <taxon>Pseudomonadati</taxon>
        <taxon>Pseudomonadota</taxon>
        <taxon>Gammaproteobacteria</taxon>
        <taxon>Lysobacterales</taxon>
        <taxon>Lysobacteraceae</taxon>
        <taxon>Lysobacter</taxon>
    </lineage>
</organism>